<comment type="caution">
    <text evidence="6">The sequence shown here is derived from an EMBL/GenBank/DDBJ whole genome shotgun (WGS) entry which is preliminary data.</text>
</comment>
<keyword evidence="3 4" id="KW-0786">Thiamine pyrophosphate</keyword>
<evidence type="ECO:0000256" key="2">
    <source>
        <dbReference type="ARBA" id="ARBA00023002"/>
    </source>
</evidence>
<dbReference type="GO" id="GO:0004739">
    <property type="term" value="F:pyruvate dehydrogenase (acetyl-transferring) activity"/>
    <property type="evidence" value="ECO:0007669"/>
    <property type="project" value="UniProtKB-UniRule"/>
</dbReference>
<keyword evidence="2 4" id="KW-0560">Oxidoreductase</keyword>
<dbReference type="GO" id="GO:0009083">
    <property type="term" value="P:branched-chain amino acid catabolic process"/>
    <property type="evidence" value="ECO:0007669"/>
    <property type="project" value="TreeGrafter"/>
</dbReference>
<comment type="function">
    <text evidence="4">The pyruvate dehydrogenase complex catalyzes the overall conversion of pyruvate to acetyl-CoA and CO(2). It contains multiple copies of three enzymatic components: pyruvate dehydrogenase (E1), dihydrolipoamide acetyltransferase (E2) and lipoamide dehydrogenase (E3).</text>
</comment>
<keyword evidence="7" id="KW-1185">Reference proteome</keyword>
<dbReference type="InterPro" id="IPR050771">
    <property type="entry name" value="Alpha-ketoacid_DH_E1_comp"/>
</dbReference>
<dbReference type="EC" id="1.2.4.1" evidence="4"/>
<dbReference type="Proteomes" id="UP000295375">
    <property type="component" value="Unassembled WGS sequence"/>
</dbReference>
<comment type="catalytic activity">
    <reaction evidence="4">
        <text>N(6)-[(R)-lipoyl]-L-lysyl-[protein] + pyruvate + H(+) = N(6)-[(R)-S(8)-acetyldihydrolipoyl]-L-lysyl-[protein] + CO2</text>
        <dbReference type="Rhea" id="RHEA:19189"/>
        <dbReference type="Rhea" id="RHEA-COMP:10474"/>
        <dbReference type="Rhea" id="RHEA-COMP:10478"/>
        <dbReference type="ChEBI" id="CHEBI:15361"/>
        <dbReference type="ChEBI" id="CHEBI:15378"/>
        <dbReference type="ChEBI" id="CHEBI:16526"/>
        <dbReference type="ChEBI" id="CHEBI:83099"/>
        <dbReference type="ChEBI" id="CHEBI:83111"/>
        <dbReference type="EC" id="1.2.4.1"/>
    </reaction>
</comment>
<dbReference type="PANTHER" id="PTHR43380">
    <property type="entry name" value="2-OXOISOVALERATE DEHYDROGENASE SUBUNIT ALPHA, MITOCHONDRIAL"/>
    <property type="match status" value="1"/>
</dbReference>
<evidence type="ECO:0000256" key="1">
    <source>
        <dbReference type="ARBA" id="ARBA00001964"/>
    </source>
</evidence>
<feature type="domain" description="Dehydrogenase E1 component" evidence="5">
    <location>
        <begin position="42"/>
        <end position="331"/>
    </location>
</feature>
<name>A0A4R6UP61_9GAMM</name>
<reference evidence="6 7" key="1">
    <citation type="submission" date="2019-03" db="EMBL/GenBank/DDBJ databases">
        <title>Genomic Encyclopedia of Type Strains, Phase IV (KMG-IV): sequencing the most valuable type-strain genomes for metagenomic binning, comparative biology and taxonomic classification.</title>
        <authorList>
            <person name="Goeker M."/>
        </authorList>
    </citation>
    <scope>NUCLEOTIDE SEQUENCE [LARGE SCALE GENOMIC DNA]</scope>
    <source>
        <strain evidence="6 7">DSM 103792</strain>
    </source>
</reference>
<evidence type="ECO:0000256" key="3">
    <source>
        <dbReference type="ARBA" id="ARBA00023052"/>
    </source>
</evidence>
<dbReference type="Gene3D" id="3.40.50.970">
    <property type="match status" value="1"/>
</dbReference>
<evidence type="ECO:0000313" key="6">
    <source>
        <dbReference type="EMBL" id="TDQ48632.1"/>
    </source>
</evidence>
<dbReference type="InterPro" id="IPR017596">
    <property type="entry name" value="PdhA/BkdA"/>
</dbReference>
<accession>A0A4R6UP61</accession>
<dbReference type="NCBIfam" id="TIGR03181">
    <property type="entry name" value="PDH_E1_alph_x"/>
    <property type="match status" value="1"/>
</dbReference>
<evidence type="ECO:0000256" key="4">
    <source>
        <dbReference type="RuleBase" id="RU366007"/>
    </source>
</evidence>
<dbReference type="InterPro" id="IPR001017">
    <property type="entry name" value="DH_E1"/>
</dbReference>
<evidence type="ECO:0000259" key="5">
    <source>
        <dbReference type="Pfam" id="PF00676"/>
    </source>
</evidence>
<protein>
    <recommendedName>
        <fullName evidence="4">Pyruvate dehydrogenase E1 component subunit alpha</fullName>
        <ecNumber evidence="4">1.2.4.1</ecNumber>
    </recommendedName>
</protein>
<dbReference type="CDD" id="cd02000">
    <property type="entry name" value="TPP_E1_PDC_ADC_BCADC"/>
    <property type="match status" value="1"/>
</dbReference>
<proteinExistence type="predicted"/>
<dbReference type="Pfam" id="PF00676">
    <property type="entry name" value="E1_dh"/>
    <property type="match status" value="1"/>
</dbReference>
<comment type="subunit">
    <text evidence="4">Heterodimer of an alpha and a beta chain.</text>
</comment>
<dbReference type="PANTHER" id="PTHR43380:SF1">
    <property type="entry name" value="2-OXOISOVALERATE DEHYDROGENASE SUBUNIT ALPHA, MITOCHONDRIAL"/>
    <property type="match status" value="1"/>
</dbReference>
<keyword evidence="4 6" id="KW-0670">Pyruvate</keyword>
<sequence>MSTTVAKFAIEKVQYLDKNGKPLTKNLPEFAKDKDLLREMYRNMVRLRAFDAKAYALQRTGNMGTYPASLGQEAIGIGYGMAMTKEDVLAPYYRSTGGLLMHGVTMLEIFLYWGGDERGSNFSVAKEDFPIAVPIATQCLHATGIATAIKYRKQQRAVVTEIGEGGTSEGDFYEAINVAGIWNLGVVFFVNNNQWAISVPSAIQTNCETYAQKGIAAGIESVQVDGNDIIAVHEVSRRAMEKARAGKGATLIEAVSYRLCDHTTADDASRYRSKEELEKGWDAEPVMRLRKYLESIKAWTEKEEKALQEEVAAEIETAVQAYKNYPAPKPEDMFDTLYAELPKHILKQREQAIARGAKHASHHAH</sequence>
<gene>
    <name evidence="6" type="ORF">EV696_10672</name>
</gene>
<evidence type="ECO:0000313" key="7">
    <source>
        <dbReference type="Proteomes" id="UP000295375"/>
    </source>
</evidence>
<dbReference type="AlphaFoldDB" id="A0A4R6UP61"/>
<comment type="cofactor">
    <cofactor evidence="1 4">
        <name>thiamine diphosphate</name>
        <dbReference type="ChEBI" id="CHEBI:58937"/>
    </cofactor>
</comment>
<dbReference type="SUPFAM" id="SSF52518">
    <property type="entry name" value="Thiamin diphosphate-binding fold (THDP-binding)"/>
    <property type="match status" value="1"/>
</dbReference>
<dbReference type="RefSeq" id="WP_232475443.1">
    <property type="nucleotide sequence ID" value="NZ_CP037953.1"/>
</dbReference>
<organism evidence="6 7">
    <name type="scientific">Permianibacter aggregans</name>
    <dbReference type="NCBI Taxonomy" id="1510150"/>
    <lineage>
        <taxon>Bacteria</taxon>
        <taxon>Pseudomonadati</taxon>
        <taxon>Pseudomonadota</taxon>
        <taxon>Gammaproteobacteria</taxon>
        <taxon>Pseudomonadales</taxon>
        <taxon>Pseudomonadaceae</taxon>
        <taxon>Permianibacter</taxon>
    </lineage>
</organism>
<dbReference type="InterPro" id="IPR029061">
    <property type="entry name" value="THDP-binding"/>
</dbReference>
<dbReference type="EMBL" id="SNYM01000006">
    <property type="protein sequence ID" value="TDQ48632.1"/>
    <property type="molecule type" value="Genomic_DNA"/>
</dbReference>